<reference evidence="1" key="1">
    <citation type="submission" date="2020-03" db="EMBL/GenBank/DDBJ databases">
        <title>The deep terrestrial virosphere.</title>
        <authorList>
            <person name="Holmfeldt K."/>
            <person name="Nilsson E."/>
            <person name="Simone D."/>
            <person name="Lopez-Fernandez M."/>
            <person name="Wu X."/>
            <person name="de Brujin I."/>
            <person name="Lundin D."/>
            <person name="Andersson A."/>
            <person name="Bertilsson S."/>
            <person name="Dopson M."/>
        </authorList>
    </citation>
    <scope>NUCLEOTIDE SEQUENCE</scope>
    <source>
        <strain evidence="1">MM171A00971</strain>
    </source>
</reference>
<name>A0A6M3M1B5_9ZZZZ</name>
<evidence type="ECO:0000313" key="1">
    <source>
        <dbReference type="EMBL" id="QJA99562.1"/>
    </source>
</evidence>
<accession>A0A6M3M1B5</accession>
<dbReference type="AlphaFoldDB" id="A0A6M3M1B5"/>
<proteinExistence type="predicted"/>
<sequence length="98" mass="11686">MTEYPRFSDFAEESKSFDGDKKKIDDISNQEILIIDYKIKDSKQHKGSQYVTIQFKIDDVNYIVFTGSKVLSEQLEKYKDNIPFYTQIKKIDKYYTFT</sequence>
<dbReference type="EMBL" id="MT143656">
    <property type="protein sequence ID" value="QJA99562.1"/>
    <property type="molecule type" value="Genomic_DNA"/>
</dbReference>
<protein>
    <submittedName>
        <fullName evidence="1">Uncharacterized protein</fullName>
    </submittedName>
</protein>
<organism evidence="1">
    <name type="scientific">viral metagenome</name>
    <dbReference type="NCBI Taxonomy" id="1070528"/>
    <lineage>
        <taxon>unclassified sequences</taxon>
        <taxon>metagenomes</taxon>
        <taxon>organismal metagenomes</taxon>
    </lineage>
</organism>
<gene>
    <name evidence="1" type="ORF">MM171A00971_0020</name>
</gene>